<dbReference type="SUPFAM" id="SSF52540">
    <property type="entry name" value="P-loop containing nucleoside triphosphate hydrolases"/>
    <property type="match status" value="1"/>
</dbReference>
<dbReference type="GO" id="GO:0005634">
    <property type="term" value="C:nucleus"/>
    <property type="evidence" value="ECO:0007669"/>
    <property type="project" value="UniProtKB-SubCell"/>
</dbReference>
<dbReference type="Gene3D" id="3.40.50.300">
    <property type="entry name" value="P-loop containing nucleotide triphosphate hydrolases"/>
    <property type="match status" value="1"/>
</dbReference>
<comment type="subunit">
    <text evidence="5">Component of the origin recognition complex (ORC) composed of at least ORC1, ORC2, ORC3, ORC4, ORC5 and ORC6. ORC is regulated in a cell-cycle and development dependent manner. It is sequentially assembled at the exit from anaphase of mitosis and disassembled as cells enter S phase. Binds unmodified and methylated histone H3.</text>
</comment>
<evidence type="ECO:0000259" key="6">
    <source>
        <dbReference type="Pfam" id="PF00004"/>
    </source>
</evidence>
<comment type="subcellular location">
    <subcellularLocation>
        <location evidence="1 5">Nucleus</location>
    </subcellularLocation>
</comment>
<keyword evidence="8" id="KW-1185">Reference proteome</keyword>
<accession>A0ABC8R5J7</accession>
<protein>
    <recommendedName>
        <fullName evidence="5">Origin recognition complex subunit 1</fullName>
    </recommendedName>
</protein>
<dbReference type="PANTHER" id="PTHR10763">
    <property type="entry name" value="CELL DIVISION CONTROL PROTEIN 6-RELATED"/>
    <property type="match status" value="1"/>
</dbReference>
<dbReference type="InterPro" id="IPR003959">
    <property type="entry name" value="ATPase_AAA_core"/>
</dbReference>
<keyword evidence="3 5" id="KW-0238">DNA-binding</keyword>
<name>A0ABC8R5J7_9AQUA</name>
<evidence type="ECO:0000256" key="1">
    <source>
        <dbReference type="ARBA" id="ARBA00004123"/>
    </source>
</evidence>
<evidence type="ECO:0000256" key="4">
    <source>
        <dbReference type="ARBA" id="ARBA00023242"/>
    </source>
</evidence>
<gene>
    <name evidence="7" type="ORF">ILEXP_LOCUS7725</name>
</gene>
<evidence type="ECO:0000256" key="5">
    <source>
        <dbReference type="RuleBase" id="RU365058"/>
    </source>
</evidence>
<dbReference type="Pfam" id="PF00004">
    <property type="entry name" value="AAA"/>
    <property type="match status" value="1"/>
</dbReference>
<comment type="function">
    <text evidence="5">Component of the origin recognition complex (ORC) that binds origins of replication. DNA-binding is ATP-dependent, however specific DNA sequences that define origins of replication have not been identified so far. ORC is required to assemble the pre-replication complex necessary to initiate DNA replication.</text>
</comment>
<dbReference type="GO" id="GO:0003677">
    <property type="term" value="F:DNA binding"/>
    <property type="evidence" value="ECO:0007669"/>
    <property type="project" value="UniProtKB-KW"/>
</dbReference>
<keyword evidence="5" id="KW-0547">Nucleotide-binding</keyword>
<evidence type="ECO:0000313" key="7">
    <source>
        <dbReference type="EMBL" id="CAK9140283.1"/>
    </source>
</evidence>
<dbReference type="Proteomes" id="UP001642360">
    <property type="component" value="Unassembled WGS sequence"/>
</dbReference>
<dbReference type="InterPro" id="IPR050311">
    <property type="entry name" value="ORC1/CDC6"/>
</dbReference>
<organism evidence="7 8">
    <name type="scientific">Ilex paraguariensis</name>
    <name type="common">yerba mate</name>
    <dbReference type="NCBI Taxonomy" id="185542"/>
    <lineage>
        <taxon>Eukaryota</taxon>
        <taxon>Viridiplantae</taxon>
        <taxon>Streptophyta</taxon>
        <taxon>Embryophyta</taxon>
        <taxon>Tracheophyta</taxon>
        <taxon>Spermatophyta</taxon>
        <taxon>Magnoliopsida</taxon>
        <taxon>eudicotyledons</taxon>
        <taxon>Gunneridae</taxon>
        <taxon>Pentapetalae</taxon>
        <taxon>asterids</taxon>
        <taxon>campanulids</taxon>
        <taxon>Aquifoliales</taxon>
        <taxon>Aquifoliaceae</taxon>
        <taxon>Ilex</taxon>
    </lineage>
</organism>
<keyword evidence="5" id="KW-0067">ATP-binding</keyword>
<dbReference type="Gene3D" id="1.10.8.60">
    <property type="match status" value="1"/>
</dbReference>
<reference evidence="7 8" key="1">
    <citation type="submission" date="2024-02" db="EMBL/GenBank/DDBJ databases">
        <authorList>
            <person name="Vignale AGUSTIN F."/>
            <person name="Sosa J E."/>
            <person name="Modenutti C."/>
        </authorList>
    </citation>
    <scope>NUCLEOTIDE SEQUENCE [LARGE SCALE GENOMIC DNA]</scope>
</reference>
<dbReference type="InterPro" id="IPR027417">
    <property type="entry name" value="P-loop_NTPase"/>
</dbReference>
<sequence>MGVLAVMRSLRSKVDARSINPYCFVEINGLKFASPENIYKVIYEALSGHRVSWKKALQLLNERFSNRNKTDREDNRPCILFIDELDLLVMYNIIDWPTKPHSKLIVIEIANSMDFPEKLLPCISCHKGIYRLCFGPYYYQQLQEIISSRLKGMDAFEKQAIEFASRKVDSYAILDTLDFTFTLIC</sequence>
<comment type="similarity">
    <text evidence="2 5">Belongs to the ORC1 family.</text>
</comment>
<dbReference type="AlphaFoldDB" id="A0ABC8R5J7"/>
<evidence type="ECO:0000256" key="2">
    <source>
        <dbReference type="ARBA" id="ARBA00008398"/>
    </source>
</evidence>
<comment type="caution">
    <text evidence="7">The sequence shown here is derived from an EMBL/GenBank/DDBJ whole genome shotgun (WGS) entry which is preliminary data.</text>
</comment>
<feature type="domain" description="ATPase AAA-type core" evidence="6">
    <location>
        <begin position="23"/>
        <end position="119"/>
    </location>
</feature>
<dbReference type="GO" id="GO:0006260">
    <property type="term" value="P:DNA replication"/>
    <property type="evidence" value="ECO:0007669"/>
    <property type="project" value="UniProtKB-KW"/>
</dbReference>
<keyword evidence="4 5" id="KW-0539">Nucleus</keyword>
<dbReference type="GO" id="GO:0005524">
    <property type="term" value="F:ATP binding"/>
    <property type="evidence" value="ECO:0007669"/>
    <property type="project" value="UniProtKB-KW"/>
</dbReference>
<dbReference type="PANTHER" id="PTHR10763:SF23">
    <property type="entry name" value="ORIGIN RECOGNITION COMPLEX SUBUNIT 1"/>
    <property type="match status" value="1"/>
</dbReference>
<evidence type="ECO:0000256" key="3">
    <source>
        <dbReference type="ARBA" id="ARBA00023125"/>
    </source>
</evidence>
<evidence type="ECO:0000313" key="8">
    <source>
        <dbReference type="Proteomes" id="UP001642360"/>
    </source>
</evidence>
<keyword evidence="5" id="KW-0235">DNA replication</keyword>
<dbReference type="EMBL" id="CAUOFW020001029">
    <property type="protein sequence ID" value="CAK9140283.1"/>
    <property type="molecule type" value="Genomic_DNA"/>
</dbReference>
<proteinExistence type="inferred from homology"/>